<dbReference type="RefSeq" id="WP_112574250.1">
    <property type="nucleotide sequence ID" value="NZ_CP043450.1"/>
</dbReference>
<keyword evidence="1" id="KW-0472">Membrane</keyword>
<dbReference type="AlphaFoldDB" id="A0A5C1I148"/>
<name>A0A5C1I148_9SPHI</name>
<feature type="transmembrane region" description="Helical" evidence="1">
    <location>
        <begin position="146"/>
        <end position="165"/>
    </location>
</feature>
<reference evidence="2" key="1">
    <citation type="submission" date="2019-08" db="EMBL/GenBank/DDBJ databases">
        <title>Comparative genome analysis confer to the adaptation heavy metal polluted environment.</title>
        <authorList>
            <person name="Li Y."/>
        </authorList>
    </citation>
    <scope>NUCLEOTIDE SEQUENCE [LARGE SCALE GENOMIC DNA]</scope>
    <source>
        <strain evidence="2">P1</strain>
    </source>
</reference>
<proteinExistence type="predicted"/>
<sequence>MNNYFSLKRFRQLFIKHTVEHYRTYLMSASVLAGVFLLGGMFIFYMIQGPMDAGFQTALFAMLMVIAGPIFTSTIFTDFGDKRKAIPALTLPASQLEKFLVSWIYSYVIFLLVFTGIFYLVLSILLNLKQWPGHHPEMLYIFQDKFCVLLLIFSLLQAITMYGAIRFEKLHFIKIGFSFFIFYALLILVNTIFLRVLVGRQIFPATPFAFLNFPDGTNYYSIGLNAQQSAWAFIVLPVVVLLFWIAAYFKLKEKQA</sequence>
<feature type="transmembrane region" description="Helical" evidence="1">
    <location>
        <begin position="230"/>
        <end position="249"/>
    </location>
</feature>
<organism evidence="2 3">
    <name type="scientific">Mucilaginibacter rubeus</name>
    <dbReference type="NCBI Taxonomy" id="2027860"/>
    <lineage>
        <taxon>Bacteria</taxon>
        <taxon>Pseudomonadati</taxon>
        <taxon>Bacteroidota</taxon>
        <taxon>Sphingobacteriia</taxon>
        <taxon>Sphingobacteriales</taxon>
        <taxon>Sphingobacteriaceae</taxon>
        <taxon>Mucilaginibacter</taxon>
    </lineage>
</organism>
<dbReference type="EMBL" id="CP043450">
    <property type="protein sequence ID" value="QEM10921.1"/>
    <property type="molecule type" value="Genomic_DNA"/>
</dbReference>
<feature type="transmembrane region" description="Helical" evidence="1">
    <location>
        <begin position="25"/>
        <end position="47"/>
    </location>
</feature>
<evidence type="ECO:0000313" key="2">
    <source>
        <dbReference type="EMBL" id="QEM10921.1"/>
    </source>
</evidence>
<evidence type="ECO:0000256" key="1">
    <source>
        <dbReference type="SAM" id="Phobius"/>
    </source>
</evidence>
<keyword evidence="1" id="KW-1133">Transmembrane helix</keyword>
<accession>A0A5C1I148</accession>
<dbReference type="Proteomes" id="UP000251402">
    <property type="component" value="Chromosome"/>
</dbReference>
<feature type="transmembrane region" description="Helical" evidence="1">
    <location>
        <begin position="100"/>
        <end position="126"/>
    </location>
</feature>
<keyword evidence="1" id="KW-0812">Transmembrane</keyword>
<feature type="transmembrane region" description="Helical" evidence="1">
    <location>
        <begin position="177"/>
        <end position="198"/>
    </location>
</feature>
<keyword evidence="3" id="KW-1185">Reference proteome</keyword>
<dbReference type="OrthoDB" id="1523880at2"/>
<evidence type="ECO:0000313" key="3">
    <source>
        <dbReference type="Proteomes" id="UP000251402"/>
    </source>
</evidence>
<gene>
    <name evidence="2" type="ORF">DEO27_013110</name>
</gene>
<feature type="transmembrane region" description="Helical" evidence="1">
    <location>
        <begin position="59"/>
        <end position="79"/>
    </location>
</feature>
<dbReference type="KEGG" id="mrub:DEO27_013110"/>
<protein>
    <submittedName>
        <fullName evidence="2">Uncharacterized protein</fullName>
    </submittedName>
</protein>